<feature type="compositionally biased region" description="Basic and acidic residues" evidence="1">
    <location>
        <begin position="49"/>
        <end position="59"/>
    </location>
</feature>
<feature type="region of interest" description="Disordered" evidence="1">
    <location>
        <begin position="1"/>
        <end position="71"/>
    </location>
</feature>
<dbReference type="AlphaFoldDB" id="A0A5J5C6K8"/>
<reference evidence="2 3" key="1">
    <citation type="submission" date="2019-08" db="EMBL/GenBank/DDBJ databases">
        <title>A chromosome-level genome assembly, high-density linkage maps, and genome scans reveal the genomic architecture of hybrid incompatibilities underlying speciation via character displacement in darters (Percidae: Etheostominae).</title>
        <authorList>
            <person name="Moran R.L."/>
            <person name="Catchen J.M."/>
            <person name="Fuller R.C."/>
        </authorList>
    </citation>
    <scope>NUCLEOTIDE SEQUENCE [LARGE SCALE GENOMIC DNA]</scope>
    <source>
        <strain evidence="2">EspeVRDwgs_2016</strain>
        <tissue evidence="2">Muscle</tissue>
    </source>
</reference>
<organism evidence="2 3">
    <name type="scientific">Etheostoma spectabile</name>
    <name type="common">orangethroat darter</name>
    <dbReference type="NCBI Taxonomy" id="54343"/>
    <lineage>
        <taxon>Eukaryota</taxon>
        <taxon>Metazoa</taxon>
        <taxon>Chordata</taxon>
        <taxon>Craniata</taxon>
        <taxon>Vertebrata</taxon>
        <taxon>Euteleostomi</taxon>
        <taxon>Actinopterygii</taxon>
        <taxon>Neopterygii</taxon>
        <taxon>Teleostei</taxon>
        <taxon>Neoteleostei</taxon>
        <taxon>Acanthomorphata</taxon>
        <taxon>Eupercaria</taxon>
        <taxon>Perciformes</taxon>
        <taxon>Percoidei</taxon>
        <taxon>Percidae</taxon>
        <taxon>Etheostomatinae</taxon>
        <taxon>Etheostoma</taxon>
    </lineage>
</organism>
<feature type="non-terminal residue" evidence="2">
    <location>
        <position position="86"/>
    </location>
</feature>
<evidence type="ECO:0000313" key="3">
    <source>
        <dbReference type="Proteomes" id="UP000327493"/>
    </source>
</evidence>
<evidence type="ECO:0000313" key="2">
    <source>
        <dbReference type="EMBL" id="KAA8577412.1"/>
    </source>
</evidence>
<keyword evidence="3" id="KW-1185">Reference proteome</keyword>
<gene>
    <name evidence="2" type="ORF">FQN60_007109</name>
</gene>
<sequence>MDSSGDQLAGGEDEAAGTSASEGLEEGEVEGRPSSSWSRRSGLGGSVPRPERGLSDQRPGRGGRRGLGLRGHVLLLRPLPQVGPCR</sequence>
<feature type="compositionally biased region" description="Low complexity" evidence="1">
    <location>
        <begin position="32"/>
        <end position="41"/>
    </location>
</feature>
<evidence type="ECO:0000256" key="1">
    <source>
        <dbReference type="SAM" id="MobiDB-lite"/>
    </source>
</evidence>
<comment type="caution">
    <text evidence="2">The sequence shown here is derived from an EMBL/GenBank/DDBJ whole genome shotgun (WGS) entry which is preliminary data.</text>
</comment>
<name>A0A5J5C6K8_9PERO</name>
<dbReference type="EMBL" id="VOFY01002885">
    <property type="protein sequence ID" value="KAA8577412.1"/>
    <property type="molecule type" value="Genomic_DNA"/>
</dbReference>
<protein>
    <submittedName>
        <fullName evidence="2">Uncharacterized protein</fullName>
    </submittedName>
</protein>
<dbReference type="Proteomes" id="UP000327493">
    <property type="component" value="Unassembled WGS sequence"/>
</dbReference>
<proteinExistence type="predicted"/>
<accession>A0A5J5C6K8</accession>